<keyword evidence="4 6" id="KW-1133">Transmembrane helix</keyword>
<feature type="transmembrane region" description="Helical" evidence="6">
    <location>
        <begin position="12"/>
        <end position="30"/>
    </location>
</feature>
<keyword evidence="3 6" id="KW-0812">Transmembrane</keyword>
<accession>A0A7M4D4E5</accession>
<dbReference type="Pfam" id="PF04024">
    <property type="entry name" value="PspC"/>
    <property type="match status" value="1"/>
</dbReference>
<dbReference type="Proteomes" id="UP000462449">
    <property type="component" value="Unassembled WGS sequence"/>
</dbReference>
<evidence type="ECO:0000259" key="7">
    <source>
        <dbReference type="Pfam" id="PF04024"/>
    </source>
</evidence>
<protein>
    <submittedName>
        <fullName evidence="8">PspC domain-containing protein</fullName>
    </submittedName>
</protein>
<dbReference type="PANTHER" id="PTHR33885">
    <property type="entry name" value="PHAGE SHOCK PROTEIN C"/>
    <property type="match status" value="1"/>
</dbReference>
<dbReference type="PANTHER" id="PTHR33885:SF3">
    <property type="entry name" value="PHAGE SHOCK PROTEIN C"/>
    <property type="match status" value="1"/>
</dbReference>
<dbReference type="AlphaFoldDB" id="A0A7M4D4E5"/>
<dbReference type="OrthoDB" id="5772680at2"/>
<dbReference type="InterPro" id="IPR052027">
    <property type="entry name" value="PspC"/>
</dbReference>
<reference evidence="9 10" key="1">
    <citation type="submission" date="2019-11" db="EMBL/GenBank/DDBJ databases">
        <title>Draft genome sequence of Labilibaculum sp. strain SYP isolated from Black Sea.</title>
        <authorList>
            <person name="Yadav S."/>
            <person name="Villanueva L."/>
        </authorList>
    </citation>
    <scope>NUCLEOTIDE SEQUENCE [LARGE SCALE GENOMIC DNA]</scope>
    <source>
        <strain evidence="9 10">44</strain>
    </source>
</reference>
<reference evidence="8 11" key="2">
    <citation type="submission" date="2019-12" db="EMBL/GenBank/DDBJ databases">
        <title>Draft genome sequence of Labilibaculum sp. strain 44 isolated from deep waters of Black Sea.</title>
        <authorList>
            <person name="Yadav S."/>
            <person name="Villanueva L."/>
        </authorList>
    </citation>
    <scope>NUCLEOTIDE SEQUENCE [LARGE SCALE GENOMIC DNA]</scope>
    <source>
        <strain evidence="8 11">44</strain>
    </source>
</reference>
<evidence type="ECO:0000256" key="1">
    <source>
        <dbReference type="ARBA" id="ARBA00004162"/>
    </source>
</evidence>
<sequence length="62" mass="6853">MSKKLKRSSDKMIAGVCAGIAEYLGFEISLVRVAYVLLSIFSAGFPGLLVYIILWFVLPENN</sequence>
<evidence type="ECO:0000313" key="9">
    <source>
        <dbReference type="EMBL" id="MVB06729.1"/>
    </source>
</evidence>
<dbReference type="GO" id="GO:0005886">
    <property type="term" value="C:plasma membrane"/>
    <property type="evidence" value="ECO:0007669"/>
    <property type="project" value="UniProtKB-SubCell"/>
</dbReference>
<comment type="subcellular location">
    <subcellularLocation>
        <location evidence="1">Cell membrane</location>
        <topology evidence="1">Single-pass membrane protein</topology>
    </subcellularLocation>
</comment>
<evidence type="ECO:0000313" key="8">
    <source>
        <dbReference type="EMBL" id="MUP37524.1"/>
    </source>
</evidence>
<keyword evidence="5 6" id="KW-0472">Membrane</keyword>
<organism evidence="8 11">
    <name type="scientific">Labilibaculum euxinus</name>
    <dbReference type="NCBI Taxonomy" id="2686357"/>
    <lineage>
        <taxon>Bacteria</taxon>
        <taxon>Pseudomonadati</taxon>
        <taxon>Bacteroidota</taxon>
        <taxon>Bacteroidia</taxon>
        <taxon>Marinilabiliales</taxon>
        <taxon>Marinifilaceae</taxon>
        <taxon>Labilibaculum</taxon>
    </lineage>
</organism>
<evidence type="ECO:0000256" key="3">
    <source>
        <dbReference type="ARBA" id="ARBA00022692"/>
    </source>
</evidence>
<proteinExistence type="predicted"/>
<keyword evidence="10" id="KW-1185">Reference proteome</keyword>
<feature type="domain" description="Phage shock protein PspC N-terminal" evidence="7">
    <location>
        <begin position="3"/>
        <end position="60"/>
    </location>
</feature>
<evidence type="ECO:0000256" key="2">
    <source>
        <dbReference type="ARBA" id="ARBA00022475"/>
    </source>
</evidence>
<keyword evidence="2" id="KW-1003">Cell membrane</keyword>
<dbReference type="EMBL" id="WOTW01000011">
    <property type="protein sequence ID" value="MUP37524.1"/>
    <property type="molecule type" value="Genomic_DNA"/>
</dbReference>
<feature type="transmembrane region" description="Helical" evidence="6">
    <location>
        <begin position="36"/>
        <end position="58"/>
    </location>
</feature>
<dbReference type="EMBL" id="QTZN02000011">
    <property type="protein sequence ID" value="MVB06729.1"/>
    <property type="molecule type" value="Genomic_DNA"/>
</dbReference>
<dbReference type="RefSeq" id="WP_156195283.1">
    <property type="nucleotide sequence ID" value="NZ_QTZN02000011.1"/>
</dbReference>
<evidence type="ECO:0000313" key="10">
    <source>
        <dbReference type="Proteomes" id="UP000285951"/>
    </source>
</evidence>
<evidence type="ECO:0000256" key="5">
    <source>
        <dbReference type="ARBA" id="ARBA00023136"/>
    </source>
</evidence>
<evidence type="ECO:0000256" key="4">
    <source>
        <dbReference type="ARBA" id="ARBA00022989"/>
    </source>
</evidence>
<evidence type="ECO:0000313" key="11">
    <source>
        <dbReference type="Proteomes" id="UP000462449"/>
    </source>
</evidence>
<dbReference type="InterPro" id="IPR007168">
    <property type="entry name" value="Phageshock_PspC_N"/>
</dbReference>
<gene>
    <name evidence="9" type="ORF">DWB62_006820</name>
    <name evidence="8" type="ORF">GNY23_06820</name>
</gene>
<comment type="caution">
    <text evidence="8">The sequence shown here is derived from an EMBL/GenBank/DDBJ whole genome shotgun (WGS) entry which is preliminary data.</text>
</comment>
<name>A0A7M4D4E5_9BACT</name>
<evidence type="ECO:0000256" key="6">
    <source>
        <dbReference type="SAM" id="Phobius"/>
    </source>
</evidence>
<dbReference type="Proteomes" id="UP000285951">
    <property type="component" value="Unassembled WGS sequence"/>
</dbReference>